<dbReference type="EMBL" id="LR798360">
    <property type="protein sequence ID" value="CAB5226308.1"/>
    <property type="molecule type" value="Genomic_DNA"/>
</dbReference>
<accession>A0A6J7X617</accession>
<proteinExistence type="predicted"/>
<sequence>MLVPFKKFVTEKTYNVTSKERKQIEDIFDRYQLYFNDDKLQGKSPEAVYRKNLQEDGTFFLGTITYIDQVDRKEKKLHIEVSFGQKASAAAGYRESTNSVILFYNYFSSLSPNEQRNTILHEVLHARQHYKKLRPQDIRATHQRTLPSGQVSIRSKQDYYTSPNEFPIQLASITEELQRQYSLILQHLKRGDNKKFWEKQRLGFLRLLDTFIRSSKLPKDFPLPSYLKYQEDFIRTLFRIKDKPEFRKQYRKFKLALQHYYQKLNQRPQKDVAIPEEGF</sequence>
<name>A0A6J7X617_9CAUD</name>
<reference evidence="1" key="1">
    <citation type="submission" date="2020-05" db="EMBL/GenBank/DDBJ databases">
        <authorList>
            <person name="Chiriac C."/>
            <person name="Salcher M."/>
            <person name="Ghai R."/>
            <person name="Kavagutti S V."/>
        </authorList>
    </citation>
    <scope>NUCLEOTIDE SEQUENCE</scope>
</reference>
<organism evidence="1">
    <name type="scientific">uncultured Caudovirales phage</name>
    <dbReference type="NCBI Taxonomy" id="2100421"/>
    <lineage>
        <taxon>Viruses</taxon>
        <taxon>Duplodnaviria</taxon>
        <taxon>Heunggongvirae</taxon>
        <taxon>Uroviricota</taxon>
        <taxon>Caudoviricetes</taxon>
        <taxon>Peduoviridae</taxon>
        <taxon>Maltschvirus</taxon>
        <taxon>Maltschvirus maltsch</taxon>
    </lineage>
</organism>
<protein>
    <submittedName>
        <fullName evidence="1">Uncharacterized protein</fullName>
    </submittedName>
</protein>
<gene>
    <name evidence="1" type="ORF">UFOVP760_87</name>
</gene>
<evidence type="ECO:0000313" key="1">
    <source>
        <dbReference type="EMBL" id="CAB5226308.1"/>
    </source>
</evidence>